<dbReference type="InterPro" id="IPR002625">
    <property type="entry name" value="Smr_dom"/>
</dbReference>
<accession>A0A081B6Q0</accession>
<proteinExistence type="predicted"/>
<dbReference type="STRING" id="1333998.M2A_0217"/>
<dbReference type="RefSeq" id="WP_045441849.1">
    <property type="nucleotide sequence ID" value="NZ_BBIO01000001.1"/>
</dbReference>
<keyword evidence="4" id="KW-1185">Reference proteome</keyword>
<dbReference type="InterPro" id="IPR036063">
    <property type="entry name" value="Smr_dom_sf"/>
</dbReference>
<name>A0A081B6Q0_9HYPH</name>
<feature type="domain" description="Smr" evidence="2">
    <location>
        <begin position="119"/>
        <end position="217"/>
    </location>
</feature>
<dbReference type="PROSITE" id="PS50828">
    <property type="entry name" value="SMR"/>
    <property type="match status" value="1"/>
</dbReference>
<evidence type="ECO:0000313" key="4">
    <source>
        <dbReference type="Proteomes" id="UP000028702"/>
    </source>
</evidence>
<reference evidence="3 4" key="1">
    <citation type="submission" date="2014-07" db="EMBL/GenBank/DDBJ databases">
        <title>Tepidicaulis marinum gen. nov., sp. nov., a novel marine bacterium denitrifying nitrate to nitrous oxide strictly under microaerobic conditions.</title>
        <authorList>
            <person name="Takeuchi M."/>
            <person name="Yamagishi T."/>
            <person name="Kamagata Y."/>
            <person name="Oshima K."/>
            <person name="Hattori M."/>
            <person name="Katayama T."/>
            <person name="Hanada S."/>
            <person name="Tamaki H."/>
            <person name="Marumo K."/>
            <person name="Maeda H."/>
            <person name="Nedachi M."/>
            <person name="Iwasaki W."/>
            <person name="Suwa Y."/>
            <person name="Sakata S."/>
        </authorList>
    </citation>
    <scope>NUCLEOTIDE SEQUENCE [LARGE SCALE GENOMIC DNA]</scope>
    <source>
        <strain evidence="3 4">MA2</strain>
    </source>
</reference>
<gene>
    <name evidence="3" type="ORF">M2A_0217</name>
</gene>
<evidence type="ECO:0000259" key="2">
    <source>
        <dbReference type="PROSITE" id="PS50828"/>
    </source>
</evidence>
<feature type="region of interest" description="Disordered" evidence="1">
    <location>
        <begin position="1"/>
        <end position="114"/>
    </location>
</feature>
<dbReference type="EMBL" id="BBIO01000001">
    <property type="protein sequence ID" value="GAK43718.1"/>
    <property type="molecule type" value="Genomic_DNA"/>
</dbReference>
<evidence type="ECO:0000313" key="3">
    <source>
        <dbReference type="EMBL" id="GAK43718.1"/>
    </source>
</evidence>
<organism evidence="3 4">
    <name type="scientific">Tepidicaulis marinus</name>
    <dbReference type="NCBI Taxonomy" id="1333998"/>
    <lineage>
        <taxon>Bacteria</taxon>
        <taxon>Pseudomonadati</taxon>
        <taxon>Pseudomonadota</taxon>
        <taxon>Alphaproteobacteria</taxon>
        <taxon>Hyphomicrobiales</taxon>
        <taxon>Parvibaculaceae</taxon>
        <taxon>Tepidicaulis</taxon>
    </lineage>
</organism>
<dbReference type="AlphaFoldDB" id="A0A081B6Q0"/>
<dbReference type="Gene3D" id="3.30.1370.110">
    <property type="match status" value="1"/>
</dbReference>
<dbReference type="SUPFAM" id="SSF160443">
    <property type="entry name" value="SMR domain-like"/>
    <property type="match status" value="1"/>
</dbReference>
<protein>
    <submittedName>
        <fullName evidence="3">Smr protein/MutS2</fullName>
    </submittedName>
</protein>
<dbReference type="Pfam" id="PF01713">
    <property type="entry name" value="Smr"/>
    <property type="match status" value="1"/>
</dbReference>
<dbReference type="PANTHER" id="PTHR35562">
    <property type="entry name" value="DNA ENDONUCLEASE SMRA-RELATED"/>
    <property type="match status" value="1"/>
</dbReference>
<feature type="compositionally biased region" description="Polar residues" evidence="1">
    <location>
        <begin position="53"/>
        <end position="63"/>
    </location>
</feature>
<sequence length="220" mass="24267">MARKRPARPLSPEEKKLWKEVTETVTPAPGRMAPLPEMEEDGMKASGKAGTEANPSPRSAAKSTSRKGGAPAPSAKTLPPQRLAGSEIIRPPSPPPLTGLDRRTSQRLSRGQIEPQAFLDLHGETKMTAEMRLTRFLQDERARGTRVVLVITGKGNAPHSRHTLHGHEFYHAPERKAVLRQLVPDWLHGDRLRGLVAGFQPAHPRHGGGGALYVWLRRKR</sequence>
<dbReference type="Proteomes" id="UP000028702">
    <property type="component" value="Unassembled WGS sequence"/>
</dbReference>
<dbReference type="eggNOG" id="COG2840">
    <property type="taxonomic scope" value="Bacteria"/>
</dbReference>
<evidence type="ECO:0000256" key="1">
    <source>
        <dbReference type="SAM" id="MobiDB-lite"/>
    </source>
</evidence>
<comment type="caution">
    <text evidence="3">The sequence shown here is derived from an EMBL/GenBank/DDBJ whole genome shotgun (WGS) entry which is preliminary data.</text>
</comment>
<feature type="compositionally biased region" description="Basic and acidic residues" evidence="1">
    <location>
        <begin position="11"/>
        <end position="22"/>
    </location>
</feature>
<dbReference type="PANTHER" id="PTHR35562:SF2">
    <property type="entry name" value="DNA ENDONUCLEASE SMRA-RELATED"/>
    <property type="match status" value="1"/>
</dbReference>